<dbReference type="Proteomes" id="UP000792063">
    <property type="component" value="Unassembled WGS sequence"/>
</dbReference>
<dbReference type="AlphaFoldDB" id="A0A921VCU9"/>
<evidence type="ECO:0000256" key="3">
    <source>
        <dbReference type="ARBA" id="ARBA00022692"/>
    </source>
</evidence>
<evidence type="ECO:0000256" key="1">
    <source>
        <dbReference type="ARBA" id="ARBA00004141"/>
    </source>
</evidence>
<reference evidence="6" key="2">
    <citation type="submission" date="2020-06" db="EMBL/GenBank/DDBJ databases">
        <authorList>
            <person name="Studholme D.J."/>
        </authorList>
    </citation>
    <scope>NUCLEOTIDE SEQUENCE</scope>
    <source>
        <strain evidence="6">NZFS 3630</strain>
    </source>
</reference>
<organism evidence="6 7">
    <name type="scientific">Phytophthora kernoviae</name>
    <dbReference type="NCBI Taxonomy" id="325452"/>
    <lineage>
        <taxon>Eukaryota</taxon>
        <taxon>Sar</taxon>
        <taxon>Stramenopiles</taxon>
        <taxon>Oomycota</taxon>
        <taxon>Peronosporomycetes</taxon>
        <taxon>Peronosporales</taxon>
        <taxon>Peronosporaceae</taxon>
        <taxon>Phytophthora</taxon>
    </lineage>
</organism>
<dbReference type="PANTHER" id="PTHR11266:SF17">
    <property type="entry name" value="PROTEIN MPV17"/>
    <property type="match status" value="1"/>
</dbReference>
<evidence type="ECO:0000256" key="4">
    <source>
        <dbReference type="ARBA" id="ARBA00022989"/>
    </source>
</evidence>
<dbReference type="Pfam" id="PF04117">
    <property type="entry name" value="Mpv17_PMP22"/>
    <property type="match status" value="1"/>
</dbReference>
<protein>
    <submittedName>
        <fullName evidence="6">Uncharacterized protein</fullName>
    </submittedName>
</protein>
<evidence type="ECO:0000313" key="6">
    <source>
        <dbReference type="EMBL" id="KAG2530270.1"/>
    </source>
</evidence>
<dbReference type="GO" id="GO:0005737">
    <property type="term" value="C:cytoplasm"/>
    <property type="evidence" value="ECO:0007669"/>
    <property type="project" value="TreeGrafter"/>
</dbReference>
<dbReference type="InterPro" id="IPR007248">
    <property type="entry name" value="Mpv17_PMP22"/>
</dbReference>
<keyword evidence="4" id="KW-1133">Transmembrane helix</keyword>
<accession>A0A921VCU9</accession>
<keyword evidence="3" id="KW-0812">Transmembrane</keyword>
<evidence type="ECO:0000256" key="2">
    <source>
        <dbReference type="ARBA" id="ARBA00006824"/>
    </source>
</evidence>
<name>A0A921VCU9_9STRA</name>
<reference evidence="6" key="1">
    <citation type="journal article" date="2015" name="Genom Data">
        <title>Genome sequences of six Phytophthora species associated with forests in New Zealand.</title>
        <authorList>
            <person name="Studholme D.J."/>
            <person name="McDougal R.L."/>
            <person name="Sambles C."/>
            <person name="Hansen E."/>
            <person name="Hardy G."/>
            <person name="Grant M."/>
            <person name="Ganley R.J."/>
            <person name="Williams N.M."/>
        </authorList>
    </citation>
    <scope>NUCLEOTIDE SEQUENCE</scope>
    <source>
        <strain evidence="6">NZFS 3630</strain>
    </source>
</reference>
<dbReference type="PANTHER" id="PTHR11266">
    <property type="entry name" value="PEROXISOMAL MEMBRANE PROTEIN 2, PXMP2 MPV17"/>
    <property type="match status" value="1"/>
</dbReference>
<comment type="subcellular location">
    <subcellularLocation>
        <location evidence="1">Membrane</location>
        <topology evidence="1">Multi-pass membrane protein</topology>
    </subcellularLocation>
</comment>
<sequence>MDEYRTSIMCSCCHQCLKQARLFTKMKRKEDEVGIRQKEWLSMKEVKEIVEMERCRNPELADKKVVIKYTRNALRCTNSGCKANFWNRDVNATRNMLEQLKSGLKGKHGARRLRAFQRDCLAQKVEKLSEPDEELASAQEEDAPKEGRLLSKSAAQTVRMMVWGGMVMTPIMHNWYNLMERVFRGTGNLVAAKKVVADMVFVAPQMPIWFYTSTGFMAGKTLKEAFDDSIEKQPMTLMANYMLWPAANTITYGRAEKSRAKSKDDDHREMIDDGALVSASTAQTMRMMIWGGVLFAPIAHTWVNFIERTVGSSGKVVVVKKMLLDMFVLAPSINTLFFTSTQMMVGKSPSQGFDFAMERLPQTLKANYMIWPPANIVNYSFVPLQYRILFINCVNIVWTTVLSTISSRPTAPALEAEKTLSVAEEEELR</sequence>
<evidence type="ECO:0000256" key="5">
    <source>
        <dbReference type="ARBA" id="ARBA00023136"/>
    </source>
</evidence>
<keyword evidence="5" id="KW-0472">Membrane</keyword>
<evidence type="ECO:0000313" key="7">
    <source>
        <dbReference type="Proteomes" id="UP000792063"/>
    </source>
</evidence>
<comment type="caution">
    <text evidence="6">The sequence shown here is derived from an EMBL/GenBank/DDBJ whole genome shotgun (WGS) entry which is preliminary data.</text>
</comment>
<dbReference type="GO" id="GO:0016020">
    <property type="term" value="C:membrane"/>
    <property type="evidence" value="ECO:0007669"/>
    <property type="project" value="UniProtKB-SubCell"/>
</dbReference>
<gene>
    <name evidence="6" type="ORF">JM18_001809</name>
</gene>
<dbReference type="EMBL" id="JPWU03000033">
    <property type="protein sequence ID" value="KAG2530270.1"/>
    <property type="molecule type" value="Genomic_DNA"/>
</dbReference>
<comment type="similarity">
    <text evidence="2">Belongs to the peroxisomal membrane protein PXMP2/4 family.</text>
</comment>
<proteinExistence type="inferred from homology"/>